<protein>
    <submittedName>
        <fullName evidence="1">Uncharacterized protein</fullName>
    </submittedName>
</protein>
<dbReference type="Proteomes" id="UP000683310">
    <property type="component" value="Chromosome"/>
</dbReference>
<sequence length="58" mass="6148">MAANDEDQQIKELVGRLTDNLPGVGAGVIAGIVANVHCGFEGRRVRGFVPLLVERMAS</sequence>
<gene>
    <name evidence="1" type="ORF">KHQ06_19330</name>
</gene>
<dbReference type="EMBL" id="CP074371">
    <property type="protein sequence ID" value="QVI18703.1"/>
    <property type="molecule type" value="Genomic_DNA"/>
</dbReference>
<evidence type="ECO:0000313" key="1">
    <source>
        <dbReference type="EMBL" id="QVI18703.1"/>
    </source>
</evidence>
<accession>A0ABX8CFF7</accession>
<evidence type="ECO:0000313" key="2">
    <source>
        <dbReference type="Proteomes" id="UP000683310"/>
    </source>
</evidence>
<organism evidence="1 2">
    <name type="scientific">Nocardia tengchongensis</name>
    <dbReference type="NCBI Taxonomy" id="2055889"/>
    <lineage>
        <taxon>Bacteria</taxon>
        <taxon>Bacillati</taxon>
        <taxon>Actinomycetota</taxon>
        <taxon>Actinomycetes</taxon>
        <taxon>Mycobacteriales</taxon>
        <taxon>Nocardiaceae</taxon>
        <taxon>Nocardia</taxon>
    </lineage>
</organism>
<reference evidence="1 2" key="1">
    <citation type="submission" date="2021-04" db="EMBL/GenBank/DDBJ databases">
        <title>Nocardia tengchongensis.</title>
        <authorList>
            <person name="Zhuang k."/>
            <person name="Ran Y."/>
            <person name="Li W."/>
        </authorList>
    </citation>
    <scope>NUCLEOTIDE SEQUENCE [LARGE SCALE GENOMIC DNA]</scope>
    <source>
        <strain evidence="1 2">CFH S0057</strain>
    </source>
</reference>
<keyword evidence="2" id="KW-1185">Reference proteome</keyword>
<proteinExistence type="predicted"/>
<name>A0ABX8CFF7_9NOCA</name>
<dbReference type="NCBIfam" id="NF046112">
    <property type="entry name" value="MSMEG_6209_Nter"/>
    <property type="match status" value="1"/>
</dbReference>